<organism evidence="1 2">
    <name type="scientific">Trichoderma longibrachiatum ATCC 18648</name>
    <dbReference type="NCBI Taxonomy" id="983965"/>
    <lineage>
        <taxon>Eukaryota</taxon>
        <taxon>Fungi</taxon>
        <taxon>Dikarya</taxon>
        <taxon>Ascomycota</taxon>
        <taxon>Pezizomycotina</taxon>
        <taxon>Sordariomycetes</taxon>
        <taxon>Hypocreomycetidae</taxon>
        <taxon>Hypocreales</taxon>
        <taxon>Hypocreaceae</taxon>
        <taxon>Trichoderma</taxon>
    </lineage>
</organism>
<dbReference type="Proteomes" id="UP000240760">
    <property type="component" value="Unassembled WGS sequence"/>
</dbReference>
<keyword evidence="2" id="KW-1185">Reference proteome</keyword>
<name>A0A2T4BV30_TRILO</name>
<reference evidence="1 2" key="1">
    <citation type="submission" date="2016-07" db="EMBL/GenBank/DDBJ databases">
        <title>Multiple horizontal gene transfer events from other fungi enriched the ability of initially mycotrophic Trichoderma (Ascomycota) to feed on dead plant biomass.</title>
        <authorList>
            <consortium name="DOE Joint Genome Institute"/>
            <person name="Aerts A."/>
            <person name="Atanasova L."/>
            <person name="Chenthamara K."/>
            <person name="Zhang J."/>
            <person name="Grujic M."/>
            <person name="Henrissat B."/>
            <person name="Kuo A."/>
            <person name="Salamov A."/>
            <person name="Lipzen A."/>
            <person name="Labutti K."/>
            <person name="Barry K."/>
            <person name="Miao Y."/>
            <person name="Rahimi M.J."/>
            <person name="Shen Q."/>
            <person name="Grigoriev I.V."/>
            <person name="Kubicek C.P."/>
            <person name="Druzhinina I.S."/>
        </authorList>
    </citation>
    <scope>NUCLEOTIDE SEQUENCE [LARGE SCALE GENOMIC DNA]</scope>
    <source>
        <strain evidence="1 2">ATCC 18648</strain>
    </source>
</reference>
<accession>A0A2T4BV30</accession>
<sequence length="90" mass="9867">MMGLQTTVVCILSTKDALCLGPVVEHSLHNTILAIQIHDSNPRFKHTKVAKCCPNTQTSCKTTSNPSSSILQISHLITVAQKRKRLENNA</sequence>
<protein>
    <submittedName>
        <fullName evidence="1">Uncharacterized protein</fullName>
    </submittedName>
</protein>
<evidence type="ECO:0000313" key="2">
    <source>
        <dbReference type="Proteomes" id="UP000240760"/>
    </source>
</evidence>
<dbReference type="EMBL" id="KZ679139">
    <property type="protein sequence ID" value="PTB73158.1"/>
    <property type="molecule type" value="Genomic_DNA"/>
</dbReference>
<gene>
    <name evidence="1" type="ORF">M440DRAFT_1074550</name>
</gene>
<dbReference type="AlphaFoldDB" id="A0A2T4BV30"/>
<proteinExistence type="predicted"/>
<evidence type="ECO:0000313" key="1">
    <source>
        <dbReference type="EMBL" id="PTB73158.1"/>
    </source>
</evidence>